<evidence type="ECO:0000256" key="13">
    <source>
        <dbReference type="SAM" id="MobiDB-lite"/>
    </source>
</evidence>
<evidence type="ECO:0000256" key="3">
    <source>
        <dbReference type="ARBA" id="ARBA00022516"/>
    </source>
</evidence>
<dbReference type="PRINTS" id="PR00075">
    <property type="entry name" value="FACDDSATRASE"/>
</dbReference>
<evidence type="ECO:0000256" key="1">
    <source>
        <dbReference type="ARBA" id="ARBA00004141"/>
    </source>
</evidence>
<dbReference type="InterPro" id="IPR015876">
    <property type="entry name" value="Acyl-CoA_DS"/>
</dbReference>
<evidence type="ECO:0000313" key="16">
    <source>
        <dbReference type="EMBL" id="KAF6213207.1"/>
    </source>
</evidence>
<keyword evidence="7 12" id="KW-0560">Oxidoreductase</keyword>
<dbReference type="GO" id="GO:0006636">
    <property type="term" value="P:unsaturated fatty acid biosynthetic process"/>
    <property type="evidence" value="ECO:0007669"/>
    <property type="project" value="TreeGrafter"/>
</dbReference>
<evidence type="ECO:0000256" key="9">
    <source>
        <dbReference type="ARBA" id="ARBA00023098"/>
    </source>
</evidence>
<keyword evidence="8" id="KW-0408">Iron</keyword>
<dbReference type="Gene3D" id="1.10.287.70">
    <property type="match status" value="1"/>
</dbReference>
<keyword evidence="9" id="KW-0443">Lipid metabolism</keyword>
<feature type="transmembrane region" description="Helical" evidence="14">
    <location>
        <begin position="1213"/>
        <end position="1233"/>
    </location>
</feature>
<dbReference type="EMBL" id="WIXP02000003">
    <property type="protein sequence ID" value="KAF6213207.1"/>
    <property type="molecule type" value="Genomic_DNA"/>
</dbReference>
<proteinExistence type="inferred from homology"/>
<feature type="transmembrane region" description="Helical" evidence="14">
    <location>
        <begin position="1097"/>
        <end position="1118"/>
    </location>
</feature>
<dbReference type="PANTHER" id="PTHR11351">
    <property type="entry name" value="ACYL-COA DESATURASE"/>
    <property type="match status" value="1"/>
</dbReference>
<dbReference type="Proteomes" id="UP000466442">
    <property type="component" value="Unassembled WGS sequence"/>
</dbReference>
<dbReference type="Gene3D" id="3.40.190.10">
    <property type="entry name" value="Periplasmic binding protein-like II"/>
    <property type="match status" value="1"/>
</dbReference>
<evidence type="ECO:0000259" key="15">
    <source>
        <dbReference type="Pfam" id="PF00487"/>
    </source>
</evidence>
<dbReference type="PANTHER" id="PTHR11351:SF92">
    <property type="entry name" value="ACYL-COA DESATURASE 2-LIKE PROTEIN"/>
    <property type="match status" value="1"/>
</dbReference>
<accession>A0A8S9XWC6</accession>
<comment type="domain">
    <text evidence="12">The histidine box domains are involved in binding the catalytic metal ions.</text>
</comment>
<evidence type="ECO:0000256" key="14">
    <source>
        <dbReference type="SAM" id="Phobius"/>
    </source>
</evidence>
<keyword evidence="3 12" id="KW-0444">Lipid biosynthesis</keyword>
<feature type="transmembrane region" description="Helical" evidence="14">
    <location>
        <begin position="1182"/>
        <end position="1201"/>
    </location>
</feature>
<feature type="compositionally biased region" description="Basic and acidic residues" evidence="13">
    <location>
        <begin position="1316"/>
        <end position="1329"/>
    </location>
</feature>
<protein>
    <recommendedName>
        <fullName evidence="15">Fatty acid desaturase domain-containing protein</fullName>
    </recommendedName>
</protein>
<keyword evidence="17" id="KW-1185">Reference proteome</keyword>
<comment type="subcellular location">
    <subcellularLocation>
        <location evidence="1">Membrane</location>
        <topology evidence="1">Multi-pass membrane protein</topology>
    </subcellularLocation>
</comment>
<evidence type="ECO:0000256" key="6">
    <source>
        <dbReference type="ARBA" id="ARBA00022989"/>
    </source>
</evidence>
<feature type="transmembrane region" description="Helical" evidence="14">
    <location>
        <begin position="1034"/>
        <end position="1054"/>
    </location>
</feature>
<dbReference type="GO" id="GO:0004768">
    <property type="term" value="F:stearoyl-CoA 9-desaturase activity"/>
    <property type="evidence" value="ECO:0007669"/>
    <property type="project" value="TreeGrafter"/>
</dbReference>
<keyword evidence="5" id="KW-0276">Fatty acid metabolism</keyword>
<evidence type="ECO:0000256" key="2">
    <source>
        <dbReference type="ARBA" id="ARBA00009295"/>
    </source>
</evidence>
<feature type="region of interest" description="Disordered" evidence="13">
    <location>
        <begin position="1316"/>
        <end position="1356"/>
    </location>
</feature>
<evidence type="ECO:0000256" key="11">
    <source>
        <dbReference type="ARBA" id="ARBA00023160"/>
    </source>
</evidence>
<evidence type="ECO:0000256" key="12">
    <source>
        <dbReference type="RuleBase" id="RU000581"/>
    </source>
</evidence>
<evidence type="ECO:0000313" key="17">
    <source>
        <dbReference type="Proteomes" id="UP000466442"/>
    </source>
</evidence>
<evidence type="ECO:0000256" key="10">
    <source>
        <dbReference type="ARBA" id="ARBA00023136"/>
    </source>
</evidence>
<reference evidence="16" key="1">
    <citation type="journal article" date="2021" name="Mol. Ecol. Resour.">
        <title>Apolygus lucorum genome provides insights into omnivorousness and mesophyll feeding.</title>
        <authorList>
            <person name="Liu Y."/>
            <person name="Liu H."/>
            <person name="Wang H."/>
            <person name="Huang T."/>
            <person name="Liu B."/>
            <person name="Yang B."/>
            <person name="Yin L."/>
            <person name="Li B."/>
            <person name="Zhang Y."/>
            <person name="Zhang S."/>
            <person name="Jiang F."/>
            <person name="Zhang X."/>
            <person name="Ren Y."/>
            <person name="Wang B."/>
            <person name="Wang S."/>
            <person name="Lu Y."/>
            <person name="Wu K."/>
            <person name="Fan W."/>
            <person name="Wang G."/>
        </authorList>
    </citation>
    <scope>NUCLEOTIDE SEQUENCE</scope>
    <source>
        <strain evidence="16">12Hb</strain>
    </source>
</reference>
<keyword evidence="4 12" id="KW-0812">Transmembrane</keyword>
<keyword evidence="11 12" id="KW-0275">Fatty acid biosynthesis</keyword>
<dbReference type="GO" id="GO:0005506">
    <property type="term" value="F:iron ion binding"/>
    <property type="evidence" value="ECO:0007669"/>
    <property type="project" value="TreeGrafter"/>
</dbReference>
<comment type="similarity">
    <text evidence="2 12">Belongs to the fatty acid desaturase type 1 family.</text>
</comment>
<evidence type="ECO:0000256" key="4">
    <source>
        <dbReference type="ARBA" id="ARBA00022692"/>
    </source>
</evidence>
<comment type="caution">
    <text evidence="16">The sequence shown here is derived from an EMBL/GenBank/DDBJ whole genome shotgun (WGS) entry which is preliminary data.</text>
</comment>
<dbReference type="SUPFAM" id="SSF53850">
    <property type="entry name" value="Periplasmic binding protein-like II"/>
    <property type="match status" value="1"/>
</dbReference>
<dbReference type="InterPro" id="IPR005804">
    <property type="entry name" value="FA_desaturase_dom"/>
</dbReference>
<dbReference type="OrthoDB" id="10260134at2759"/>
<keyword evidence="6 14" id="KW-1133">Transmembrane helix</keyword>
<comment type="cofactor">
    <cofactor evidence="12">
        <name>Fe(2+)</name>
        <dbReference type="ChEBI" id="CHEBI:29033"/>
    </cofactor>
</comment>
<feature type="domain" description="Fatty acid desaturase" evidence="15">
    <location>
        <begin position="1066"/>
        <end position="1270"/>
    </location>
</feature>
<organism evidence="16 17">
    <name type="scientific">Apolygus lucorum</name>
    <name type="common">Small green plant bug</name>
    <name type="synonym">Lygocoris lucorum</name>
    <dbReference type="NCBI Taxonomy" id="248454"/>
    <lineage>
        <taxon>Eukaryota</taxon>
        <taxon>Metazoa</taxon>
        <taxon>Ecdysozoa</taxon>
        <taxon>Arthropoda</taxon>
        <taxon>Hexapoda</taxon>
        <taxon>Insecta</taxon>
        <taxon>Pterygota</taxon>
        <taxon>Neoptera</taxon>
        <taxon>Paraneoptera</taxon>
        <taxon>Hemiptera</taxon>
        <taxon>Heteroptera</taxon>
        <taxon>Panheteroptera</taxon>
        <taxon>Cimicomorpha</taxon>
        <taxon>Miridae</taxon>
        <taxon>Mirini</taxon>
        <taxon>Apolygus</taxon>
    </lineage>
</organism>
<sequence length="1379" mass="159018">MATSITEVRLDLSRLLKEEIKHELFIRGLRNDGTVKELIPRLNSALASGIQPDKEALKKLDPQTEITLCSERFSELSDSIEVMSFQDKNEVRKYLHRVLHSYQRLYRQKFKDELDEQRIELRDNFKALYDTITLGATTSDGAGIGTGTPQKTPTNLSFDADESVDTKKHWNPKIYKWGIKFSGDTPGMSLGDFLEDVEDKRLSCQVSKDTLFNCASDLFTGTARIWFRANRERFLTWDALVHHLRRSFQDPDYDDKLLDEIRGRTQGHDESPAIYFAKMKCLFNRLTNPVTELQKLRILEKNLKRVYLPHLANTSYVTNVPETREVDFASSVEMEGIRIVMILEVALLFSGSTKALNFTHNTESIEDALTTLAEEISTKYYVQTSKGCIVLMTRPGFMGTFSVPGAAIIRLVSDNFCNDTDALNAMVTVFDEMCYNFIVQISEVHCFFKVWLDAQWKTIQRWHPEILFLPAYPEQTETADDVFTLKESDYSSSILAINIDETNSDWPFSIYTSNFYERVDKPGRNPKIFLDQWSSYASFRHDANLMIDFIQNLQNKTLKIMTFDYDPYTHFEPLDGTEIKLIQEFCKKHNCSLVAVDDGHYWGDIFENGTSDGLAGMVYDGRADFGAAAVYLWLPYFYFVDYSTSYLYSASTLLVPKPHPVSGWRTPFLPFDMLTWISYGLSVLMAAVFMYVITYLTVKYTRFAEAVQKRRMFLDKLDCIFRALGLAVLQQPSTPLVPHTPIRHLFTSFEFLFLIASSIYAAELASYLTVPRYEKPIDTLIEYSDSGMIWIGEHESWTYSLRGMTDPEIVNIVNNYLICSHEKLMKLAPTGEYGLIVERLPGGHYTEQDHVTDDIVAQSHMMAENLFGSPPVIAVRKGSPYRKYFNKVISNVLCGGLYLYWEGEMSRKYLHSRRQLALREADHPHYKDIPKNLEISHIQGGLFLYAIGATISIFRGVPPYQFLVVKFGNKVQRSQYVERSRETVSSIMALLNLDTSLTDICQEYGKLFGNEKQEVKDSKKDDRKSENEQFEPEIVWKNIFLFAILHTGGLWGLWRFLTIQCHLLTVIWTLAVGFASAEGVMVGNHRFFSHKTFKGNTWFKLLAIITQTIAGQNCVYIWSRDHRLHHKYSDTDADPHNSTRGFFFCHMGWLLQRKHPMVKLKGKNIDMSDLEAEPLVMFQKKYYYLLYAVFAFGIPVFVPVYCWGESFSNALLIPYFFRYMLILHGTWTVNSFAHMYGYRPYSKDIVPVESEFVAFISSGEGWHNYHHTFPWDYRAGEFGKRWNVSSHIVDWFASIGWAYDLKCATPEMIKYRVSKRGDGTHPSCQREEDVATDDTTIKPKMKTPEEDQSFTKFGEDDSEDIYGDKISSEGFTLLKRARA</sequence>
<evidence type="ECO:0000256" key="8">
    <source>
        <dbReference type="ARBA" id="ARBA00023004"/>
    </source>
</evidence>
<name>A0A8S9XWC6_APOLU</name>
<feature type="transmembrane region" description="Helical" evidence="14">
    <location>
        <begin position="1061"/>
        <end position="1077"/>
    </location>
</feature>
<evidence type="ECO:0000256" key="7">
    <source>
        <dbReference type="ARBA" id="ARBA00023002"/>
    </source>
</evidence>
<dbReference type="GO" id="GO:0005789">
    <property type="term" value="C:endoplasmic reticulum membrane"/>
    <property type="evidence" value="ECO:0007669"/>
    <property type="project" value="TreeGrafter"/>
</dbReference>
<dbReference type="Pfam" id="PF00487">
    <property type="entry name" value="FA_desaturase"/>
    <property type="match status" value="1"/>
</dbReference>
<keyword evidence="10 14" id="KW-0472">Membrane</keyword>
<gene>
    <name evidence="16" type="ORF">GE061_010923</name>
</gene>
<dbReference type="CDD" id="cd03505">
    <property type="entry name" value="Delta9-FADS-like"/>
    <property type="match status" value="1"/>
</dbReference>
<evidence type="ECO:0000256" key="5">
    <source>
        <dbReference type="ARBA" id="ARBA00022832"/>
    </source>
</evidence>
<feature type="transmembrane region" description="Helical" evidence="14">
    <location>
        <begin position="676"/>
        <end position="698"/>
    </location>
</feature>